<name>A0A7J7JLT6_BUGNE</name>
<evidence type="ECO:0000256" key="1">
    <source>
        <dbReference type="SAM" id="MobiDB-lite"/>
    </source>
</evidence>
<feature type="region of interest" description="Disordered" evidence="1">
    <location>
        <begin position="156"/>
        <end position="199"/>
    </location>
</feature>
<sequence>MPTILVVPTATTASQGAKEAAAGSLLDQLTLKSAGAKLKNGEYEDFYVELPSNEPLVDVAQVEVFDQNTSPLYSKVTQSPGGCVKADISSGLPAKLVHTKAIQPAWQPWEDDEIEEEPTRLVGEGQVKKPRPSNGYEYIDPSGHTLEVDEFTPLKLNPADSSSPEGRVRFASGCGGSTPCARRQTYARRQSPYPYDRRDISEFHSNVGDMTEIVEEQNHPGTSSKRPSSSNEERKRGQSASSVLSRHSSRIEQDMLTKHEQRQRAQSTYGRGRFSMPYELEKSTTFCWPISTAVL</sequence>
<accession>A0A7J7JLT6</accession>
<feature type="compositionally biased region" description="Basic and acidic residues" evidence="1">
    <location>
        <begin position="249"/>
        <end position="263"/>
    </location>
</feature>
<feature type="compositionally biased region" description="Polar residues" evidence="1">
    <location>
        <begin position="219"/>
        <end position="230"/>
    </location>
</feature>
<dbReference type="AlphaFoldDB" id="A0A7J7JLT6"/>
<feature type="region of interest" description="Disordered" evidence="1">
    <location>
        <begin position="213"/>
        <end position="270"/>
    </location>
</feature>
<dbReference type="EMBL" id="VXIV02002245">
    <property type="protein sequence ID" value="KAF6026584.1"/>
    <property type="molecule type" value="Genomic_DNA"/>
</dbReference>
<keyword evidence="3" id="KW-1185">Reference proteome</keyword>
<evidence type="ECO:0000313" key="2">
    <source>
        <dbReference type="EMBL" id="KAF6026584.1"/>
    </source>
</evidence>
<organism evidence="2 3">
    <name type="scientific">Bugula neritina</name>
    <name type="common">Brown bryozoan</name>
    <name type="synonym">Sertularia neritina</name>
    <dbReference type="NCBI Taxonomy" id="10212"/>
    <lineage>
        <taxon>Eukaryota</taxon>
        <taxon>Metazoa</taxon>
        <taxon>Spiralia</taxon>
        <taxon>Lophotrochozoa</taxon>
        <taxon>Bryozoa</taxon>
        <taxon>Gymnolaemata</taxon>
        <taxon>Cheilostomatida</taxon>
        <taxon>Flustrina</taxon>
        <taxon>Buguloidea</taxon>
        <taxon>Bugulidae</taxon>
        <taxon>Bugula</taxon>
    </lineage>
</organism>
<comment type="caution">
    <text evidence="2">The sequence shown here is derived from an EMBL/GenBank/DDBJ whole genome shotgun (WGS) entry which is preliminary data.</text>
</comment>
<evidence type="ECO:0000313" key="3">
    <source>
        <dbReference type="Proteomes" id="UP000593567"/>
    </source>
</evidence>
<proteinExistence type="predicted"/>
<dbReference type="Proteomes" id="UP000593567">
    <property type="component" value="Unassembled WGS sequence"/>
</dbReference>
<protein>
    <submittedName>
        <fullName evidence="2">Uncharacterized protein</fullName>
    </submittedName>
</protein>
<gene>
    <name evidence="2" type="ORF">EB796_015105</name>
</gene>
<reference evidence="2" key="1">
    <citation type="submission" date="2020-06" db="EMBL/GenBank/DDBJ databases">
        <title>Draft genome of Bugula neritina, a colonial animal packing powerful symbionts and potential medicines.</title>
        <authorList>
            <person name="Rayko M."/>
        </authorList>
    </citation>
    <scope>NUCLEOTIDE SEQUENCE [LARGE SCALE GENOMIC DNA]</scope>
    <source>
        <strain evidence="2">Kwan_BN1</strain>
    </source>
</reference>